<evidence type="ECO:0008006" key="4">
    <source>
        <dbReference type="Google" id="ProtNLM"/>
    </source>
</evidence>
<evidence type="ECO:0000256" key="1">
    <source>
        <dbReference type="SAM" id="SignalP"/>
    </source>
</evidence>
<organism evidence="2 3">
    <name type="scientific">Tetranychus urticae</name>
    <name type="common">Two-spotted spider mite</name>
    <dbReference type="NCBI Taxonomy" id="32264"/>
    <lineage>
        <taxon>Eukaryota</taxon>
        <taxon>Metazoa</taxon>
        <taxon>Ecdysozoa</taxon>
        <taxon>Arthropoda</taxon>
        <taxon>Chelicerata</taxon>
        <taxon>Arachnida</taxon>
        <taxon>Acari</taxon>
        <taxon>Acariformes</taxon>
        <taxon>Trombidiformes</taxon>
        <taxon>Prostigmata</taxon>
        <taxon>Eleutherengona</taxon>
        <taxon>Raphignathae</taxon>
        <taxon>Tetranychoidea</taxon>
        <taxon>Tetranychidae</taxon>
        <taxon>Tetranychus</taxon>
    </lineage>
</organism>
<protein>
    <recommendedName>
        <fullName evidence="4">Prolyl 4-hydroxylase alpha-subunit N-terminal domain-containing protein</fullName>
    </recommendedName>
</protein>
<feature type="chain" id="PRO_5004581080" description="Prolyl 4-hydroxylase alpha-subunit N-terminal domain-containing protein" evidence="1">
    <location>
        <begin position="20"/>
        <end position="187"/>
    </location>
</feature>
<reference evidence="2" key="2">
    <citation type="submission" date="2015-06" db="UniProtKB">
        <authorList>
            <consortium name="EnsemblMetazoa"/>
        </authorList>
    </citation>
    <scope>IDENTIFICATION</scope>
</reference>
<name>T1KSL2_TETUR</name>
<sequence length="187" mass="21638">MKTAIGLLFLFAVINVSYSTSLREFTFMKSLYAREDMPRLVLTSMITRRIDQVKTLYESKSILEDAKIFCNSTEQSLNLLLESMNANDTQNGEFFESYSHIVQLIADVSNVMNLHYVDYLTVNSRDSFPRDELQAMMDAYISDIEMVRMCEVSMGRADRVDMKILELNEYFKKNNGPMFVAIQILVE</sequence>
<accession>T1KSL2</accession>
<keyword evidence="3" id="KW-1185">Reference proteome</keyword>
<dbReference type="EMBL" id="CAEY01000504">
    <property type="status" value="NOT_ANNOTATED_CDS"/>
    <property type="molecule type" value="Genomic_DNA"/>
</dbReference>
<evidence type="ECO:0000313" key="2">
    <source>
        <dbReference type="EnsemblMetazoa" id="tetur20g00010.1"/>
    </source>
</evidence>
<dbReference type="EnsemblMetazoa" id="tetur20g00010.1">
    <property type="protein sequence ID" value="tetur20g00010.1"/>
    <property type="gene ID" value="tetur20g00010"/>
</dbReference>
<dbReference type="Proteomes" id="UP000015104">
    <property type="component" value="Unassembled WGS sequence"/>
</dbReference>
<dbReference type="AlphaFoldDB" id="T1KSL2"/>
<feature type="signal peptide" evidence="1">
    <location>
        <begin position="1"/>
        <end position="19"/>
    </location>
</feature>
<dbReference type="HOGENOM" id="CLU_117352_0_0_1"/>
<proteinExistence type="predicted"/>
<evidence type="ECO:0000313" key="3">
    <source>
        <dbReference type="Proteomes" id="UP000015104"/>
    </source>
</evidence>
<keyword evidence="1" id="KW-0732">Signal</keyword>
<reference evidence="3" key="1">
    <citation type="submission" date="2011-08" db="EMBL/GenBank/DDBJ databases">
        <authorList>
            <person name="Rombauts S."/>
        </authorList>
    </citation>
    <scope>NUCLEOTIDE SEQUENCE</scope>
    <source>
        <strain evidence="3">London</strain>
    </source>
</reference>